<evidence type="ECO:0000256" key="2">
    <source>
        <dbReference type="ARBA" id="ARBA00022801"/>
    </source>
</evidence>
<proteinExistence type="inferred from homology"/>
<dbReference type="FunCoup" id="A0A6P7FDL7">
    <property type="interactions" value="119"/>
</dbReference>
<keyword evidence="5" id="KW-1185">Reference proteome</keyword>
<evidence type="ECO:0000313" key="6">
    <source>
        <dbReference type="RefSeq" id="XP_028131460.1"/>
    </source>
</evidence>
<dbReference type="GO" id="GO:0016020">
    <property type="term" value="C:membrane"/>
    <property type="evidence" value="ECO:0007669"/>
    <property type="project" value="TreeGrafter"/>
</dbReference>
<dbReference type="InterPro" id="IPR050266">
    <property type="entry name" value="AB_hydrolase_sf"/>
</dbReference>
<dbReference type="OrthoDB" id="190201at2759"/>
<dbReference type="EnsemblMetazoa" id="XM_028275659.2">
    <property type="protein sequence ID" value="XP_028131460.1"/>
    <property type="gene ID" value="LOC114327142"/>
</dbReference>
<dbReference type="InParanoid" id="A0A6P7FDL7"/>
<dbReference type="InterPro" id="IPR000073">
    <property type="entry name" value="AB_hydrolase_1"/>
</dbReference>
<dbReference type="Proteomes" id="UP001652700">
    <property type="component" value="Unplaced"/>
</dbReference>
<evidence type="ECO:0000259" key="3">
    <source>
        <dbReference type="Pfam" id="PF00561"/>
    </source>
</evidence>
<comment type="similarity">
    <text evidence="1">Belongs to the AB hydrolase superfamily.</text>
</comment>
<dbReference type="AlphaFoldDB" id="A0A6P7FDL7"/>
<evidence type="ECO:0000313" key="5">
    <source>
        <dbReference type="Proteomes" id="UP001652700"/>
    </source>
</evidence>
<name>A0A6P7FDL7_DIAVI</name>
<dbReference type="InterPro" id="IPR029058">
    <property type="entry name" value="AB_hydrolase_fold"/>
</dbReference>
<organism evidence="6">
    <name type="scientific">Diabrotica virgifera virgifera</name>
    <name type="common">western corn rootworm</name>
    <dbReference type="NCBI Taxonomy" id="50390"/>
    <lineage>
        <taxon>Eukaryota</taxon>
        <taxon>Metazoa</taxon>
        <taxon>Ecdysozoa</taxon>
        <taxon>Arthropoda</taxon>
        <taxon>Hexapoda</taxon>
        <taxon>Insecta</taxon>
        <taxon>Pterygota</taxon>
        <taxon>Neoptera</taxon>
        <taxon>Endopterygota</taxon>
        <taxon>Coleoptera</taxon>
        <taxon>Polyphaga</taxon>
        <taxon>Cucujiformia</taxon>
        <taxon>Chrysomeloidea</taxon>
        <taxon>Chrysomelidae</taxon>
        <taxon>Galerucinae</taxon>
        <taxon>Diabroticina</taxon>
        <taxon>Diabroticites</taxon>
        <taxon>Diabrotica</taxon>
    </lineage>
</organism>
<feature type="domain" description="AB hydrolase-1" evidence="3">
    <location>
        <begin position="41"/>
        <end position="161"/>
    </location>
</feature>
<gene>
    <name evidence="6" type="primary">LOC114327142</name>
</gene>
<sequence>MTEHIRNGHQNGTSGEYEEIKVPVPWGHITGKWWGSRIVQPIIAIHGWQDNSGTFDNLAPLLVAKGFSIYCIDLPGHGFSSHIPKGLQYYLWYDGVHFLRRVVKYFNWKNITIIGHSLGGGIAFLYASIYPTEVSKYVSLDISSPSVRSSHKMIAIAGHSLDKMFDYERKSVDEMPCYDYENMLDLMVQAHTGSVDREGCKILLRRGMTKAPHKEGCYLFTRDPRLKVGVLGFMTMDLVLNFAREITCEVLNIRASDGLKVDPPENYDVPLEYIEKYAKKLVRVNVEGTHHVHLTNAEAVVPAITEFLLAK</sequence>
<dbReference type="GO" id="GO:0016787">
    <property type="term" value="F:hydrolase activity"/>
    <property type="evidence" value="ECO:0007669"/>
    <property type="project" value="UniProtKB-KW"/>
</dbReference>
<dbReference type="KEGG" id="dvv:114327142"/>
<evidence type="ECO:0000256" key="1">
    <source>
        <dbReference type="ARBA" id="ARBA00008645"/>
    </source>
</evidence>
<evidence type="ECO:0000313" key="4">
    <source>
        <dbReference type="EnsemblMetazoa" id="XP_028131460.1"/>
    </source>
</evidence>
<dbReference type="PRINTS" id="PR00111">
    <property type="entry name" value="ABHYDROLASE"/>
</dbReference>
<accession>A0A6P7FDL7</accession>
<reference evidence="6" key="1">
    <citation type="submission" date="2025-04" db="UniProtKB">
        <authorList>
            <consortium name="RefSeq"/>
        </authorList>
    </citation>
    <scope>IDENTIFICATION</scope>
    <source>
        <tissue evidence="6">Whole insect</tissue>
    </source>
</reference>
<dbReference type="PANTHER" id="PTHR43798">
    <property type="entry name" value="MONOACYLGLYCEROL LIPASE"/>
    <property type="match status" value="1"/>
</dbReference>
<dbReference type="GeneID" id="114327142"/>
<dbReference type="SUPFAM" id="SSF53474">
    <property type="entry name" value="alpha/beta-Hydrolases"/>
    <property type="match status" value="1"/>
</dbReference>
<dbReference type="Gene3D" id="3.40.50.1820">
    <property type="entry name" value="alpha/beta hydrolase"/>
    <property type="match status" value="1"/>
</dbReference>
<reference evidence="4" key="2">
    <citation type="submission" date="2025-05" db="UniProtKB">
        <authorList>
            <consortium name="EnsemblMetazoa"/>
        </authorList>
    </citation>
    <scope>IDENTIFICATION</scope>
</reference>
<dbReference type="RefSeq" id="XP_028131460.1">
    <property type="nucleotide sequence ID" value="XM_028275659.1"/>
</dbReference>
<dbReference type="Pfam" id="PF00561">
    <property type="entry name" value="Abhydrolase_1"/>
    <property type="match status" value="1"/>
</dbReference>
<dbReference type="PANTHER" id="PTHR43798:SF14">
    <property type="entry name" value="SERINE HYDROLASE-LIKE PROTEIN DDB_G0286239"/>
    <property type="match status" value="1"/>
</dbReference>
<protein>
    <submittedName>
        <fullName evidence="6">Probable serine hydrolase</fullName>
    </submittedName>
</protein>
<keyword evidence="2 6" id="KW-0378">Hydrolase</keyword>